<evidence type="ECO:0000256" key="1">
    <source>
        <dbReference type="SAM" id="SignalP"/>
    </source>
</evidence>
<dbReference type="InterPro" id="IPR025665">
    <property type="entry name" value="Beta-barrel_OMP_2"/>
</dbReference>
<keyword evidence="1" id="KW-0732">Signal</keyword>
<comment type="caution">
    <text evidence="3">The sequence shown here is derived from an EMBL/GenBank/DDBJ whole genome shotgun (WGS) entry which is preliminary data.</text>
</comment>
<dbReference type="InterPro" id="IPR011250">
    <property type="entry name" value="OMP/PagP_B-barrel"/>
</dbReference>
<feature type="chain" id="PRO_5020509311" evidence="1">
    <location>
        <begin position="21"/>
        <end position="207"/>
    </location>
</feature>
<protein>
    <submittedName>
        <fullName evidence="3">PorT family protein</fullName>
    </submittedName>
</protein>
<feature type="signal peptide" evidence="1">
    <location>
        <begin position="1"/>
        <end position="20"/>
    </location>
</feature>
<gene>
    <name evidence="3" type="ORF">EZ449_18265</name>
</gene>
<organism evidence="3 4">
    <name type="scientific">Pedobacter frigidisoli</name>
    <dbReference type="NCBI Taxonomy" id="2530455"/>
    <lineage>
        <taxon>Bacteria</taxon>
        <taxon>Pseudomonadati</taxon>
        <taxon>Bacteroidota</taxon>
        <taxon>Sphingobacteriia</taxon>
        <taxon>Sphingobacteriales</taxon>
        <taxon>Sphingobacteriaceae</taxon>
        <taxon>Pedobacter</taxon>
    </lineage>
</organism>
<evidence type="ECO:0000313" key="4">
    <source>
        <dbReference type="Proteomes" id="UP000291485"/>
    </source>
</evidence>
<dbReference type="SUPFAM" id="SSF56925">
    <property type="entry name" value="OMPA-like"/>
    <property type="match status" value="1"/>
</dbReference>
<evidence type="ECO:0000259" key="2">
    <source>
        <dbReference type="Pfam" id="PF13568"/>
    </source>
</evidence>
<dbReference type="Pfam" id="PF13568">
    <property type="entry name" value="OMP_b-brl_2"/>
    <property type="match status" value="1"/>
</dbReference>
<feature type="domain" description="Outer membrane protein beta-barrel" evidence="2">
    <location>
        <begin position="20"/>
        <end position="183"/>
    </location>
</feature>
<dbReference type="Proteomes" id="UP000291485">
    <property type="component" value="Unassembled WGS sequence"/>
</dbReference>
<proteinExistence type="predicted"/>
<dbReference type="AlphaFoldDB" id="A0A4R0NVZ6"/>
<reference evidence="3 4" key="1">
    <citation type="submission" date="2019-02" db="EMBL/GenBank/DDBJ databases">
        <title>Pedobacter sp. RP-3-11 sp. nov., isolated from Arctic soil.</title>
        <authorList>
            <person name="Dahal R.H."/>
        </authorList>
    </citation>
    <scope>NUCLEOTIDE SEQUENCE [LARGE SCALE GENOMIC DNA]</scope>
    <source>
        <strain evidence="3 4">RP-3-11</strain>
    </source>
</reference>
<dbReference type="OrthoDB" id="947434at2"/>
<evidence type="ECO:0000313" key="3">
    <source>
        <dbReference type="EMBL" id="TCD04253.1"/>
    </source>
</evidence>
<dbReference type="Gene3D" id="2.40.160.20">
    <property type="match status" value="1"/>
</dbReference>
<keyword evidence="4" id="KW-1185">Reference proteome</keyword>
<dbReference type="RefSeq" id="WP_131561573.1">
    <property type="nucleotide sequence ID" value="NZ_SJSN01000016.1"/>
</dbReference>
<accession>A0A4R0NVZ6</accession>
<dbReference type="EMBL" id="SJSN01000016">
    <property type="protein sequence ID" value="TCD04253.1"/>
    <property type="molecule type" value="Genomic_DNA"/>
</dbReference>
<name>A0A4R0NVZ6_9SPHI</name>
<sequence>MRKLLTLLSLSLIGYLSASAQENNSFEFGAHVGYNAATVSTSTQTNSNYRSGFNIAAFGDYFFSDRWSIKARVSYDQKGWARGYLTNYNTGQSFETDYHLNYLTIPLLASWHFGSKRNWCLNFGPYAGLLLNAKESKFNTDIKSITHNTDIGLDLGIGVNIPVASKVKILLEFDGQAGFTDVFKVDQGYSIINSRSSFNAGLVFDLK</sequence>